<protein>
    <submittedName>
        <fullName evidence="1">Uncharacterized protein</fullName>
    </submittedName>
</protein>
<sequence length="132" mass="15728">KSLEIGVHLTEIADGLRRKLESTETLPSSDISLQVQLEESSNEFWKAFRGISERLDLCQNFYRSTKKLLQSLEDVEKNIQSKLKLFGEIRRDFVVRRYRRIWKKILSAYERCRENGLRLLQILQEPLVDHHR</sequence>
<dbReference type="AlphaFoldDB" id="A0A8X6WSN9"/>
<organism evidence="1 2">
    <name type="scientific">Trichonephila inaurata madagascariensis</name>
    <dbReference type="NCBI Taxonomy" id="2747483"/>
    <lineage>
        <taxon>Eukaryota</taxon>
        <taxon>Metazoa</taxon>
        <taxon>Ecdysozoa</taxon>
        <taxon>Arthropoda</taxon>
        <taxon>Chelicerata</taxon>
        <taxon>Arachnida</taxon>
        <taxon>Araneae</taxon>
        <taxon>Araneomorphae</taxon>
        <taxon>Entelegynae</taxon>
        <taxon>Araneoidea</taxon>
        <taxon>Nephilidae</taxon>
        <taxon>Trichonephila</taxon>
        <taxon>Trichonephila inaurata</taxon>
    </lineage>
</organism>
<proteinExistence type="predicted"/>
<gene>
    <name evidence="1" type="primary">NCL1_45534</name>
    <name evidence="1" type="ORF">TNIN_332851</name>
</gene>
<evidence type="ECO:0000313" key="1">
    <source>
        <dbReference type="EMBL" id="GFY39321.1"/>
    </source>
</evidence>
<keyword evidence="2" id="KW-1185">Reference proteome</keyword>
<dbReference type="EMBL" id="BMAV01001336">
    <property type="protein sequence ID" value="GFY39321.1"/>
    <property type="molecule type" value="Genomic_DNA"/>
</dbReference>
<accession>A0A8X6WSN9</accession>
<name>A0A8X6WSN9_9ARAC</name>
<evidence type="ECO:0000313" key="2">
    <source>
        <dbReference type="Proteomes" id="UP000886998"/>
    </source>
</evidence>
<comment type="caution">
    <text evidence="1">The sequence shown here is derived from an EMBL/GenBank/DDBJ whole genome shotgun (WGS) entry which is preliminary data.</text>
</comment>
<feature type="non-terminal residue" evidence="1">
    <location>
        <position position="1"/>
    </location>
</feature>
<reference evidence="1" key="1">
    <citation type="submission" date="2020-08" db="EMBL/GenBank/DDBJ databases">
        <title>Multicomponent nature underlies the extraordinary mechanical properties of spider dragline silk.</title>
        <authorList>
            <person name="Kono N."/>
            <person name="Nakamura H."/>
            <person name="Mori M."/>
            <person name="Yoshida Y."/>
            <person name="Ohtoshi R."/>
            <person name="Malay A.D."/>
            <person name="Moran D.A.P."/>
            <person name="Tomita M."/>
            <person name="Numata K."/>
            <person name="Arakawa K."/>
        </authorList>
    </citation>
    <scope>NUCLEOTIDE SEQUENCE</scope>
</reference>
<dbReference type="OrthoDB" id="10380786at2759"/>
<dbReference type="Proteomes" id="UP000886998">
    <property type="component" value="Unassembled WGS sequence"/>
</dbReference>